<keyword evidence="3 6" id="KW-0812">Transmembrane</keyword>
<comment type="subcellular location">
    <subcellularLocation>
        <location evidence="6">Cell membrane</location>
        <topology evidence="6">Multi-pass membrane protein</topology>
    </subcellularLocation>
    <subcellularLocation>
        <location evidence="1">Membrane</location>
        <topology evidence="1">Multi-pass membrane protein</topology>
    </subcellularLocation>
</comment>
<dbReference type="PANTHER" id="PTHR30477:SF0">
    <property type="entry name" value="METAL TRANSPORT SYSTEM MEMBRANE PROTEIN TM_0125-RELATED"/>
    <property type="match status" value="1"/>
</dbReference>
<comment type="similarity">
    <text evidence="2 6">Belongs to the ABC-3 integral membrane protein family.</text>
</comment>
<reference evidence="8 9" key="1">
    <citation type="submission" date="2016-04" db="EMBL/GenBank/DDBJ databases">
        <authorList>
            <person name="Evans L.H."/>
            <person name="Alamgir A."/>
            <person name="Owens N."/>
            <person name="Weber N.D."/>
            <person name="Virtaneva K."/>
            <person name="Barbian K."/>
            <person name="Babar A."/>
            <person name="Rosenke K."/>
        </authorList>
    </citation>
    <scope>NUCLEOTIDE SEQUENCE [LARGE SCALE GENOMIC DNA]</scope>
    <source>
        <strain evidence="8 9">LMa1</strain>
    </source>
</reference>
<dbReference type="GO" id="GO:0010043">
    <property type="term" value="P:response to zinc ion"/>
    <property type="evidence" value="ECO:0007669"/>
    <property type="project" value="TreeGrafter"/>
</dbReference>
<evidence type="ECO:0000313" key="8">
    <source>
        <dbReference type="EMBL" id="OAT79771.1"/>
    </source>
</evidence>
<dbReference type="Gene3D" id="1.10.3470.10">
    <property type="entry name" value="ABC transporter involved in vitamin B12 uptake, BtuC"/>
    <property type="match status" value="1"/>
</dbReference>
<keyword evidence="4 7" id="KW-1133">Transmembrane helix</keyword>
<evidence type="ECO:0000256" key="6">
    <source>
        <dbReference type="RuleBase" id="RU003943"/>
    </source>
</evidence>
<keyword evidence="9" id="KW-1185">Reference proteome</keyword>
<feature type="transmembrane region" description="Helical" evidence="7">
    <location>
        <begin position="247"/>
        <end position="266"/>
    </location>
</feature>
<dbReference type="EMBL" id="LYVF01000192">
    <property type="protein sequence ID" value="OAT79771.1"/>
    <property type="molecule type" value="Genomic_DNA"/>
</dbReference>
<keyword evidence="6" id="KW-0813">Transport</keyword>
<organism evidence="8 9">
    <name type="scientific">Desulfotomaculum copahuensis</name>
    <dbReference type="NCBI Taxonomy" id="1838280"/>
    <lineage>
        <taxon>Bacteria</taxon>
        <taxon>Bacillati</taxon>
        <taxon>Bacillota</taxon>
        <taxon>Clostridia</taxon>
        <taxon>Eubacteriales</taxon>
        <taxon>Desulfotomaculaceae</taxon>
        <taxon>Desulfotomaculum</taxon>
    </lineage>
</organism>
<dbReference type="PANTHER" id="PTHR30477">
    <property type="entry name" value="ABC-TRANSPORTER METAL-BINDING PROTEIN"/>
    <property type="match status" value="1"/>
</dbReference>
<evidence type="ECO:0000256" key="3">
    <source>
        <dbReference type="ARBA" id="ARBA00022692"/>
    </source>
</evidence>
<accession>A0A1B7LB97</accession>
<comment type="caution">
    <text evidence="8">The sequence shown here is derived from an EMBL/GenBank/DDBJ whole genome shotgun (WGS) entry which is preliminary data.</text>
</comment>
<evidence type="ECO:0000256" key="1">
    <source>
        <dbReference type="ARBA" id="ARBA00004141"/>
    </source>
</evidence>
<proteinExistence type="inferred from homology"/>
<feature type="transmembrane region" description="Helical" evidence="7">
    <location>
        <begin position="86"/>
        <end position="109"/>
    </location>
</feature>
<dbReference type="GO" id="GO:0043190">
    <property type="term" value="C:ATP-binding cassette (ABC) transporter complex"/>
    <property type="evidence" value="ECO:0007669"/>
    <property type="project" value="InterPro"/>
</dbReference>
<dbReference type="InterPro" id="IPR037294">
    <property type="entry name" value="ABC_BtuC-like"/>
</dbReference>
<keyword evidence="5 7" id="KW-0472">Membrane</keyword>
<sequence>MAMSLLQYDFMVRALLAGLMIGVICPAVGVFLVMRRYAYMADTLSHVSLAGIAAGLLLGLFPPLTTLALALLAALVIERLRAAGRLYGEAVLALVMSSGLALAVVLISFARGFNIDLMSYLFGSILTVGPADLLLILLAGLLVLGLIAYYYKELYFISFDEECARVAGLPVDRLNLLFILAVALTVSVALRVVGTLLVGALMVIPVLTAQLLAGSFRQVFTGALVLGVAVSLGGLTASYYLGTASGGSIVLLAAALFVLVQAGTALRRKLRRQSQARCERENAPVTDCGEQAG</sequence>
<dbReference type="STRING" id="1838280.A6M21_15070"/>
<protein>
    <submittedName>
        <fullName evidence="8">Metal ABC transporter permease</fullName>
    </submittedName>
</protein>
<dbReference type="GO" id="GO:0055085">
    <property type="term" value="P:transmembrane transport"/>
    <property type="evidence" value="ECO:0007669"/>
    <property type="project" value="InterPro"/>
</dbReference>
<name>A0A1B7LB97_9FIRM</name>
<feature type="transmembrane region" description="Helical" evidence="7">
    <location>
        <begin position="12"/>
        <end position="34"/>
    </location>
</feature>
<evidence type="ECO:0000256" key="7">
    <source>
        <dbReference type="SAM" id="Phobius"/>
    </source>
</evidence>
<dbReference type="CDD" id="cd06550">
    <property type="entry name" value="TM_ABC_iron-siderophores_like"/>
    <property type="match status" value="1"/>
</dbReference>
<gene>
    <name evidence="8" type="ORF">A6M21_15070</name>
</gene>
<evidence type="ECO:0000256" key="2">
    <source>
        <dbReference type="ARBA" id="ARBA00008034"/>
    </source>
</evidence>
<evidence type="ECO:0000256" key="5">
    <source>
        <dbReference type="ARBA" id="ARBA00023136"/>
    </source>
</evidence>
<dbReference type="Pfam" id="PF00950">
    <property type="entry name" value="ABC-3"/>
    <property type="match status" value="1"/>
</dbReference>
<feature type="transmembrane region" description="Helical" evidence="7">
    <location>
        <begin position="46"/>
        <end position="74"/>
    </location>
</feature>
<feature type="transmembrane region" description="Helical" evidence="7">
    <location>
        <begin position="121"/>
        <end position="151"/>
    </location>
</feature>
<dbReference type="Proteomes" id="UP000078532">
    <property type="component" value="Unassembled WGS sequence"/>
</dbReference>
<dbReference type="SUPFAM" id="SSF81345">
    <property type="entry name" value="ABC transporter involved in vitamin B12 uptake, BtuC"/>
    <property type="match status" value="1"/>
</dbReference>
<dbReference type="AlphaFoldDB" id="A0A1B7LB97"/>
<evidence type="ECO:0000256" key="4">
    <source>
        <dbReference type="ARBA" id="ARBA00022989"/>
    </source>
</evidence>
<feature type="transmembrane region" description="Helical" evidence="7">
    <location>
        <begin position="219"/>
        <end position="241"/>
    </location>
</feature>
<evidence type="ECO:0000313" key="9">
    <source>
        <dbReference type="Proteomes" id="UP000078532"/>
    </source>
</evidence>
<feature type="transmembrane region" description="Helical" evidence="7">
    <location>
        <begin position="176"/>
        <end position="207"/>
    </location>
</feature>
<dbReference type="InterPro" id="IPR001626">
    <property type="entry name" value="ABC_TroCD"/>
</dbReference>